<dbReference type="SUPFAM" id="SSF46579">
    <property type="entry name" value="Prefoldin"/>
    <property type="match status" value="1"/>
</dbReference>
<reference evidence="3" key="1">
    <citation type="journal article" date="2017" name="Plant J.">
        <title>The pomegranate (Punica granatum L.) genome and the genomics of punicalagin biosynthesis.</title>
        <authorList>
            <person name="Qin G."/>
            <person name="Xu C."/>
            <person name="Ming R."/>
            <person name="Tang H."/>
            <person name="Guyot R."/>
            <person name="Kramer E.M."/>
            <person name="Hu Y."/>
            <person name="Yi X."/>
            <person name="Qi Y."/>
            <person name="Xu X."/>
            <person name="Gao Z."/>
            <person name="Pan H."/>
            <person name="Jian J."/>
            <person name="Tian Y."/>
            <person name="Yue Z."/>
            <person name="Xu Y."/>
        </authorList>
    </citation>
    <scope>NUCLEOTIDE SEQUENCE [LARGE SCALE GENOMIC DNA]</scope>
    <source>
        <strain evidence="3">cv. Dabenzi</strain>
    </source>
</reference>
<protein>
    <submittedName>
        <fullName evidence="2">Uncharacterized protein</fullName>
    </submittedName>
</protein>
<accession>A0A218W636</accession>
<evidence type="ECO:0000313" key="3">
    <source>
        <dbReference type="Proteomes" id="UP000197138"/>
    </source>
</evidence>
<dbReference type="EMBL" id="MTKT01005369">
    <property type="protein sequence ID" value="OWM68003.1"/>
    <property type="molecule type" value="Genomic_DNA"/>
</dbReference>
<evidence type="ECO:0000256" key="1">
    <source>
        <dbReference type="SAM" id="Coils"/>
    </source>
</evidence>
<keyword evidence="1" id="KW-0175">Coiled coil</keyword>
<dbReference type="AlphaFoldDB" id="A0A218W636"/>
<comment type="caution">
    <text evidence="2">The sequence shown here is derived from an EMBL/GenBank/DDBJ whole genome shotgun (WGS) entry which is preliminary data.</text>
</comment>
<proteinExistence type="predicted"/>
<evidence type="ECO:0000313" key="2">
    <source>
        <dbReference type="EMBL" id="OWM68003.1"/>
    </source>
</evidence>
<sequence length="78" mass="8844">MGNPEVDAPFVFLIWYWEKEVVISHEVSIAELSNLSSSRAVYVKTGNLYFRTNIQKAKALEQNQLESAKAKLEKLNAS</sequence>
<organism evidence="2 3">
    <name type="scientific">Punica granatum</name>
    <name type="common">Pomegranate</name>
    <dbReference type="NCBI Taxonomy" id="22663"/>
    <lineage>
        <taxon>Eukaryota</taxon>
        <taxon>Viridiplantae</taxon>
        <taxon>Streptophyta</taxon>
        <taxon>Embryophyta</taxon>
        <taxon>Tracheophyta</taxon>
        <taxon>Spermatophyta</taxon>
        <taxon>Magnoliopsida</taxon>
        <taxon>eudicotyledons</taxon>
        <taxon>Gunneridae</taxon>
        <taxon>Pentapetalae</taxon>
        <taxon>rosids</taxon>
        <taxon>malvids</taxon>
        <taxon>Myrtales</taxon>
        <taxon>Lythraceae</taxon>
        <taxon>Punica</taxon>
    </lineage>
</organism>
<feature type="coiled-coil region" evidence="1">
    <location>
        <begin position="51"/>
        <end position="78"/>
    </location>
</feature>
<name>A0A218W636_PUNGR</name>
<dbReference type="Proteomes" id="UP000197138">
    <property type="component" value="Unassembled WGS sequence"/>
</dbReference>
<gene>
    <name evidence="2" type="ORF">CDL15_Pgr017571</name>
</gene>